<organism evidence="1 2">
    <name type="scientific">Desmonostoc muscorum LEGE 12446</name>
    <dbReference type="NCBI Taxonomy" id="1828758"/>
    <lineage>
        <taxon>Bacteria</taxon>
        <taxon>Bacillati</taxon>
        <taxon>Cyanobacteriota</taxon>
        <taxon>Cyanophyceae</taxon>
        <taxon>Nostocales</taxon>
        <taxon>Nostocaceae</taxon>
        <taxon>Desmonostoc</taxon>
    </lineage>
</organism>
<accession>A0A8J6ZJU4</accession>
<proteinExistence type="predicted"/>
<dbReference type="AlphaFoldDB" id="A0A8J6ZJU4"/>
<dbReference type="EMBL" id="JADEXS010000036">
    <property type="protein sequence ID" value="MBE9021732.1"/>
    <property type="molecule type" value="Genomic_DNA"/>
</dbReference>
<reference evidence="1" key="1">
    <citation type="submission" date="2020-10" db="EMBL/GenBank/DDBJ databases">
        <authorList>
            <person name="Castelo-Branco R."/>
            <person name="Eusebio N."/>
            <person name="Adriana R."/>
            <person name="Vieira A."/>
            <person name="Brugerolle De Fraissinette N."/>
            <person name="Rezende De Castro R."/>
            <person name="Schneider M.P."/>
            <person name="Vasconcelos V."/>
            <person name="Leao P.N."/>
        </authorList>
    </citation>
    <scope>NUCLEOTIDE SEQUENCE</scope>
    <source>
        <strain evidence="1">LEGE 12446</strain>
    </source>
</reference>
<dbReference type="Proteomes" id="UP000622533">
    <property type="component" value="Unassembled WGS sequence"/>
</dbReference>
<protein>
    <recommendedName>
        <fullName evidence="3">DUF4276 family protein</fullName>
    </recommendedName>
</protein>
<evidence type="ECO:0000313" key="1">
    <source>
        <dbReference type="EMBL" id="MBE9021732.1"/>
    </source>
</evidence>
<sequence>MNLYFLVEGKRTERKVYPAWLKYLLPELQQVQNYDEVNKNNYYLFSGEGYPSIIYDHLPNAIADIHAIGKYDYFVVCLDAEENTVSCVQQEIDDFLTAEKIQMGSTQLVLIIQNRCLETWFLGNRKIYSRQPQSKPLLDYARYYDISVNCPEQMGKYHKFNTHAQFHEAYLKELFRAKNINYSKKNPGDVQKQHYLEQLLTRIQDRNHDLPSFQSFINFCNIIKPKLIS</sequence>
<evidence type="ECO:0000313" key="2">
    <source>
        <dbReference type="Proteomes" id="UP000622533"/>
    </source>
</evidence>
<dbReference type="RefSeq" id="WP_193913980.1">
    <property type="nucleotide sequence ID" value="NZ_JADEXS020000001.1"/>
</dbReference>
<evidence type="ECO:0008006" key="3">
    <source>
        <dbReference type="Google" id="ProtNLM"/>
    </source>
</evidence>
<gene>
    <name evidence="1" type="ORF">IQ276_04405</name>
</gene>
<comment type="caution">
    <text evidence="1">The sequence shown here is derived from an EMBL/GenBank/DDBJ whole genome shotgun (WGS) entry which is preliminary data.</text>
</comment>
<name>A0A8J6ZJU4_DESMC</name>
<keyword evidence="2" id="KW-1185">Reference proteome</keyword>